<dbReference type="Pfam" id="PF09836">
    <property type="entry name" value="DUF2063"/>
    <property type="match status" value="1"/>
</dbReference>
<dbReference type="AlphaFoldDB" id="A0A562IZF2"/>
<evidence type="ECO:0000259" key="1">
    <source>
        <dbReference type="Pfam" id="PF09836"/>
    </source>
</evidence>
<dbReference type="InterPro" id="IPR054098">
    <property type="entry name" value="NGO1945-like_C"/>
</dbReference>
<accession>A0A562IZF2</accession>
<dbReference type="InterPro" id="IPR044922">
    <property type="entry name" value="DUF2063_N_sf"/>
</dbReference>
<feature type="domain" description="Putative DNA-binding" evidence="1">
    <location>
        <begin position="11"/>
        <end position="97"/>
    </location>
</feature>
<evidence type="ECO:0000313" key="4">
    <source>
        <dbReference type="Proteomes" id="UP000319627"/>
    </source>
</evidence>
<feature type="domain" description="NGO1945-like C-terminal" evidence="2">
    <location>
        <begin position="147"/>
        <end position="239"/>
    </location>
</feature>
<proteinExistence type="predicted"/>
<dbReference type="Gene3D" id="3.90.930.50">
    <property type="match status" value="1"/>
</dbReference>
<organism evidence="3 4">
    <name type="scientific">Azomonas agilis</name>
    <dbReference type="NCBI Taxonomy" id="116849"/>
    <lineage>
        <taxon>Bacteria</taxon>
        <taxon>Pseudomonadati</taxon>
        <taxon>Pseudomonadota</taxon>
        <taxon>Gammaproteobacteria</taxon>
        <taxon>Pseudomonadales</taxon>
        <taxon>Pseudomonadaceae</taxon>
        <taxon>Azomonas</taxon>
    </lineage>
</organism>
<gene>
    <name evidence="3" type="ORF">LX59_01454</name>
</gene>
<evidence type="ECO:0000313" key="3">
    <source>
        <dbReference type="EMBL" id="TWH75944.1"/>
    </source>
</evidence>
<protein>
    <submittedName>
        <fullName evidence="3">Uncharacterized protein</fullName>
    </submittedName>
</protein>
<dbReference type="EMBL" id="VLKG01000004">
    <property type="protein sequence ID" value="TWH75944.1"/>
    <property type="molecule type" value="Genomic_DNA"/>
</dbReference>
<dbReference type="InterPro" id="IPR018640">
    <property type="entry name" value="DUF2063"/>
</dbReference>
<name>A0A562IZF2_9GAMM</name>
<dbReference type="RefSeq" id="WP_144571171.1">
    <property type="nucleotide sequence ID" value="NZ_VLKG01000004.1"/>
</dbReference>
<keyword evidence="4" id="KW-1185">Reference proteome</keyword>
<evidence type="ECO:0000259" key="2">
    <source>
        <dbReference type="Pfam" id="PF22106"/>
    </source>
</evidence>
<dbReference type="Proteomes" id="UP000319627">
    <property type="component" value="Unassembled WGS sequence"/>
</dbReference>
<dbReference type="Gene3D" id="1.10.150.690">
    <property type="entry name" value="DUF2063"/>
    <property type="match status" value="1"/>
</dbReference>
<dbReference type="OrthoDB" id="4146344at2"/>
<dbReference type="Pfam" id="PF22106">
    <property type="entry name" value="NGO1945_C"/>
    <property type="match status" value="1"/>
</dbReference>
<sequence>MDREAIPAFQQFQYQMANYLRNPDCAPLPQGIHAPRMALYADLVFSNVLGFLNRCFPVCRRVLGDSCWQRLNRHFLRDWPLTTPWFYEIPKAWVEYLQQGLYSEPLPQWLPELAHYEWVELALDIAPNSTLHYDPQGSLLGALVLTPAHKLLSYQWPVHRISPEYQPQVAQLTFLLAYRNEAMQIRFIELNAVTARLIQLISSNLLSGQQALQQLATEMAHPSPQQLIAFGLELLENLHTQGFILGASGNSVF</sequence>
<reference evidence="3 4" key="1">
    <citation type="submission" date="2019-07" db="EMBL/GenBank/DDBJ databases">
        <title>Genomic Encyclopedia of Type Strains, Phase I: the one thousand microbial genomes (KMG-I) project.</title>
        <authorList>
            <person name="Kyrpides N."/>
        </authorList>
    </citation>
    <scope>NUCLEOTIDE SEQUENCE [LARGE SCALE GENOMIC DNA]</scope>
    <source>
        <strain evidence="3 4">DSM 375</strain>
    </source>
</reference>
<comment type="caution">
    <text evidence="3">The sequence shown here is derived from an EMBL/GenBank/DDBJ whole genome shotgun (WGS) entry which is preliminary data.</text>
</comment>